<evidence type="ECO:0000256" key="4">
    <source>
        <dbReference type="ARBA" id="ARBA00022692"/>
    </source>
</evidence>
<dbReference type="RefSeq" id="WP_338822325.1">
    <property type="nucleotide sequence ID" value="NZ_CP148067.1"/>
</dbReference>
<feature type="transmembrane region" description="Helical" evidence="8">
    <location>
        <begin position="425"/>
        <end position="446"/>
    </location>
</feature>
<keyword evidence="3" id="KW-1003">Cell membrane</keyword>
<feature type="transmembrane region" description="Helical" evidence="8">
    <location>
        <begin position="160"/>
        <end position="180"/>
    </location>
</feature>
<dbReference type="InterPro" id="IPR003445">
    <property type="entry name" value="Cat_transpt"/>
</dbReference>
<organism evidence="9 10">
    <name type="scientific">Mycoplasmopsis felifaucium</name>
    <dbReference type="NCBI Taxonomy" id="35768"/>
    <lineage>
        <taxon>Bacteria</taxon>
        <taxon>Bacillati</taxon>
        <taxon>Mycoplasmatota</taxon>
        <taxon>Mycoplasmoidales</taxon>
        <taxon>Metamycoplasmataceae</taxon>
        <taxon>Mycoplasmopsis</taxon>
    </lineage>
</organism>
<feature type="transmembrane region" description="Helical" evidence="8">
    <location>
        <begin position="34"/>
        <end position="54"/>
    </location>
</feature>
<evidence type="ECO:0000256" key="8">
    <source>
        <dbReference type="SAM" id="Phobius"/>
    </source>
</evidence>
<evidence type="ECO:0000313" key="9">
    <source>
        <dbReference type="EMBL" id="WXL28781.1"/>
    </source>
</evidence>
<feature type="transmembrane region" description="Helical" evidence="8">
    <location>
        <begin position="248"/>
        <end position="269"/>
    </location>
</feature>
<keyword evidence="7 8" id="KW-0472">Membrane</keyword>
<gene>
    <name evidence="9" type="ORF">WG617_01970</name>
</gene>
<feature type="transmembrane region" description="Helical" evidence="8">
    <location>
        <begin position="486"/>
        <end position="510"/>
    </location>
</feature>
<name>A0ABZ2RRS8_9BACT</name>
<evidence type="ECO:0000256" key="6">
    <source>
        <dbReference type="ARBA" id="ARBA00023065"/>
    </source>
</evidence>
<evidence type="ECO:0000256" key="2">
    <source>
        <dbReference type="ARBA" id="ARBA00022448"/>
    </source>
</evidence>
<feature type="transmembrane region" description="Helical" evidence="8">
    <location>
        <begin position="290"/>
        <end position="313"/>
    </location>
</feature>
<keyword evidence="4 8" id="KW-0812">Transmembrane</keyword>
<keyword evidence="2" id="KW-0813">Transport</keyword>
<feature type="transmembrane region" description="Helical" evidence="8">
    <location>
        <begin position="102"/>
        <end position="127"/>
    </location>
</feature>
<feature type="transmembrane region" description="Helical" evidence="8">
    <location>
        <begin position="366"/>
        <end position="381"/>
    </location>
</feature>
<comment type="subcellular location">
    <subcellularLocation>
        <location evidence="1">Cell membrane</location>
        <topology evidence="1">Multi-pass membrane protein</topology>
    </subcellularLocation>
</comment>
<reference evidence="9" key="1">
    <citation type="submission" date="2024-03" db="EMBL/GenBank/DDBJ databases">
        <title>Complete genome sequence of Mycoplasma felifaucium Z921 isolated from the trachea of a cheetah.</title>
        <authorList>
            <person name="Spergser J."/>
        </authorList>
    </citation>
    <scope>NUCLEOTIDE SEQUENCE [LARGE SCALE GENOMIC DNA]</scope>
    <source>
        <strain evidence="9">Z921</strain>
    </source>
</reference>
<proteinExistence type="predicted"/>
<evidence type="ECO:0000256" key="7">
    <source>
        <dbReference type="ARBA" id="ARBA00023136"/>
    </source>
</evidence>
<dbReference type="PANTHER" id="PTHR32024">
    <property type="entry name" value="TRK SYSTEM POTASSIUM UPTAKE PROTEIN TRKG-RELATED"/>
    <property type="match status" value="1"/>
</dbReference>
<accession>A0ABZ2RRS8</accession>
<evidence type="ECO:0000256" key="1">
    <source>
        <dbReference type="ARBA" id="ARBA00004651"/>
    </source>
</evidence>
<keyword evidence="6" id="KW-0406">Ion transport</keyword>
<evidence type="ECO:0000313" key="10">
    <source>
        <dbReference type="Proteomes" id="UP001477443"/>
    </source>
</evidence>
<evidence type="ECO:0000256" key="3">
    <source>
        <dbReference type="ARBA" id="ARBA00022475"/>
    </source>
</evidence>
<evidence type="ECO:0000256" key="5">
    <source>
        <dbReference type="ARBA" id="ARBA00022989"/>
    </source>
</evidence>
<dbReference type="EMBL" id="CP148067">
    <property type="protein sequence ID" value="WXL28781.1"/>
    <property type="molecule type" value="Genomic_DNA"/>
</dbReference>
<dbReference type="Proteomes" id="UP001477443">
    <property type="component" value="Chromosome"/>
</dbReference>
<dbReference type="Pfam" id="PF02386">
    <property type="entry name" value="TrkH"/>
    <property type="match status" value="1"/>
</dbReference>
<protein>
    <submittedName>
        <fullName evidence="9">Potassium transporter TrkG</fullName>
    </submittedName>
</protein>
<keyword evidence="10" id="KW-1185">Reference proteome</keyword>
<sequence length="530" mass="59215">MKSNKLSRWWRDSKIRAFFKKLWGLRKTGTKIKYIFITYVVVILVCTLFLNSSISHNQDYVNAIGYKKITFADAFFTVCSAFSDTGLVTQQTYIAWNMFGQAIIAFCILIGGLGIFALKIFLINIIFLGGRTSMSDVELVSHERGNSDFFKTKRMIVDSIIFLLIVLILASFGLSFYFYFVSPSTTKNSSYYVLDNVSGTQIINDYISPHKNLSLSIRYGIFHSISALNNAGFDIIGNNSLLPYYSNYSLHIIFIILFVIGGIGYPVIHDFFNFIRVKSKNKNAYYSWNLFSKISVSTYFIATLFGFLFILSFELAAKQNAFLNTNLSPNLYGSKSDRIWALFFTTLSTRSAGFSLFNLYDLSQPSIWVLTLLMFIGAAPASTGGGIRTTTTGILFLSIFSKIFNRPNVRAFKRRIDDDTVKMSAIVATISIFIVLLVSFICMSSLSTFGGQIETAEFGSTHIIFEVVSAFGTTGLTSGVTSKLNVASLLALCAIMFIGQFGISSSVLIWNNKKNSSYKYEYITEAVAIG</sequence>
<keyword evidence="5 8" id="KW-1133">Transmembrane helix</keyword>
<dbReference type="PANTHER" id="PTHR32024:SF1">
    <property type="entry name" value="KTR SYSTEM POTASSIUM UPTAKE PROTEIN B"/>
    <property type="match status" value="1"/>
</dbReference>